<dbReference type="SUPFAM" id="SSF53300">
    <property type="entry name" value="vWA-like"/>
    <property type="match status" value="1"/>
</dbReference>
<proteinExistence type="predicted"/>
<sequence length="585" mass="66944">MSAVTYTARERRAANQIWNAAGRYNFDPLFLAVETKNQISDFYMNLIIGLAYKYYGEKTLSTLFGYWNGDISQAMLDDLTWLYLEHVLYTKESPVRPSMTDLRIAYGSDFFAGEYKLSRQEWMSKNRLVYNMQSARWSHVLGKKNPLLTPIEQKLYCALTPSEMPSPDEIKETILAIYREFHLFDGKKHVKKGFRLHVTGAFARFLTRIMPVQTVRNDQIMVMRSSQADVQMGGTLQSKKRGHIALKKEISDRSYIENCFGRSLFSDQDLVKIEKELCTGNHNGCHLWFTDGKYTTHGKIPDKFRHLRDQAGLQAERNRSYYHKNLQLHNSLVSHLTEQIRNCEQVHQQTDVLSSQSGSLDITRVWRAEYIEDDRIFHAKEDDNQPSFTVDLLLDASASRLQYQEILAAQGVILAQSLLACHIPVRVSKFCSVRGYTVFHVLKAFEDKKCDRIFNYFAAGWNRDGLALREAEKFLRLAPGPADRHLLIILTDAAPNDSQRILPSEHAPMGRNYEDDVSVQDTASEVRALRANGIHVSAVFMGNDAAAHNAAQIYGKEFTRIRQIDQLAKAAGRLIQKEIQELTIG</sequence>
<reference evidence="1 2" key="1">
    <citation type="submission" date="2019-08" db="EMBL/GenBank/DDBJ databases">
        <title>In-depth cultivation of the pig gut microbiome towards novel bacterial diversity and tailored functional studies.</title>
        <authorList>
            <person name="Wylensek D."/>
            <person name="Hitch T.C.A."/>
            <person name="Clavel T."/>
        </authorList>
    </citation>
    <scope>NUCLEOTIDE SEQUENCE [LARGE SCALE GENOMIC DNA]</scope>
    <source>
        <strain evidence="1 2">MUC/MUC-530-WT-4D</strain>
    </source>
</reference>
<evidence type="ECO:0000313" key="2">
    <source>
        <dbReference type="Proteomes" id="UP000474024"/>
    </source>
</evidence>
<accession>A0A6L5YT84</accession>
<dbReference type="EMBL" id="VUNI01000023">
    <property type="protein sequence ID" value="MST75670.1"/>
    <property type="molecule type" value="Genomic_DNA"/>
</dbReference>
<dbReference type="InterPro" id="IPR051928">
    <property type="entry name" value="NorD/CobT"/>
</dbReference>
<gene>
    <name evidence="1" type="ORF">FYJ75_11720</name>
</gene>
<protein>
    <recommendedName>
        <fullName evidence="3">Nitric oxide reductase activation protein</fullName>
    </recommendedName>
</protein>
<dbReference type="AlphaFoldDB" id="A0A6L5YT84"/>
<dbReference type="RefSeq" id="WP_154430636.1">
    <property type="nucleotide sequence ID" value="NZ_VUNI01000023.1"/>
</dbReference>
<dbReference type="Gene3D" id="3.40.50.410">
    <property type="entry name" value="von Willebrand factor, type A domain"/>
    <property type="match status" value="1"/>
</dbReference>
<evidence type="ECO:0000313" key="1">
    <source>
        <dbReference type="EMBL" id="MST75670.1"/>
    </source>
</evidence>
<organism evidence="1 2">
    <name type="scientific">Roseburia porci</name>
    <dbReference type="NCBI Taxonomy" id="2605790"/>
    <lineage>
        <taxon>Bacteria</taxon>
        <taxon>Bacillati</taxon>
        <taxon>Bacillota</taxon>
        <taxon>Clostridia</taxon>
        <taxon>Lachnospirales</taxon>
        <taxon>Lachnospiraceae</taxon>
        <taxon>Roseburia</taxon>
    </lineage>
</organism>
<evidence type="ECO:0008006" key="3">
    <source>
        <dbReference type="Google" id="ProtNLM"/>
    </source>
</evidence>
<name>A0A6L5YT84_9FIRM</name>
<comment type="caution">
    <text evidence="1">The sequence shown here is derived from an EMBL/GenBank/DDBJ whole genome shotgun (WGS) entry which is preliminary data.</text>
</comment>
<dbReference type="PANTHER" id="PTHR41248:SF1">
    <property type="entry name" value="NORD PROTEIN"/>
    <property type="match status" value="1"/>
</dbReference>
<keyword evidence="2" id="KW-1185">Reference proteome</keyword>
<dbReference type="PANTHER" id="PTHR41248">
    <property type="entry name" value="NORD PROTEIN"/>
    <property type="match status" value="1"/>
</dbReference>
<dbReference type="Proteomes" id="UP000474024">
    <property type="component" value="Unassembled WGS sequence"/>
</dbReference>
<dbReference type="InterPro" id="IPR036465">
    <property type="entry name" value="vWFA_dom_sf"/>
</dbReference>